<name>A0AA41UUL6_PAPNU</name>
<dbReference type="InterPro" id="IPR036047">
    <property type="entry name" value="F-box-like_dom_sf"/>
</dbReference>
<dbReference type="Pfam" id="PF00646">
    <property type="entry name" value="F-box"/>
    <property type="match status" value="1"/>
</dbReference>
<dbReference type="InterPro" id="IPR011043">
    <property type="entry name" value="Gal_Oxase/kelch_b-propeller"/>
</dbReference>
<dbReference type="SMART" id="SM00256">
    <property type="entry name" value="FBOX"/>
    <property type="match status" value="1"/>
</dbReference>
<dbReference type="InterPro" id="IPR017451">
    <property type="entry name" value="F-box-assoc_interact_dom"/>
</dbReference>
<sequence length="355" mass="41000">MSSLPEDIIINVLTRLPIKSLLRFRCVCKSWCNNLFTDPDFVKQQFDHALKHHNPVILIDSTDFNISCIGYDLVSSTVSSDDHIVEIDYPTENEKYQIIDVCHGLLCYITENKDIIIWNPYTKNYKKLPSPPEAHQSPMVEYGYGFGYDSKTEDYKFARMVSYQFGHGELNVYSSRTDSWKTMVNVPFLYPYEQLVLFNGVFHWVQSSTLDSGFPRVIGSFDLESETFKEIQLPVEFLDRNKFTVVDLRFLEGNLYLIGRIYMAGVEVWMMKEYGVRESWTKMFTIDSQKFGGAAGYLTLKNSLGNGVIAVEVDHLHHYLYDLNKEDATQLEINMPFFIWAFLGSLVSPACWGTQ</sequence>
<proteinExistence type="predicted"/>
<evidence type="ECO:0000313" key="2">
    <source>
        <dbReference type="EMBL" id="MCL7023150.1"/>
    </source>
</evidence>
<organism evidence="2 3">
    <name type="scientific">Papaver nudicaule</name>
    <name type="common">Iceland poppy</name>
    <dbReference type="NCBI Taxonomy" id="74823"/>
    <lineage>
        <taxon>Eukaryota</taxon>
        <taxon>Viridiplantae</taxon>
        <taxon>Streptophyta</taxon>
        <taxon>Embryophyta</taxon>
        <taxon>Tracheophyta</taxon>
        <taxon>Spermatophyta</taxon>
        <taxon>Magnoliopsida</taxon>
        <taxon>Ranunculales</taxon>
        <taxon>Papaveraceae</taxon>
        <taxon>Papaveroideae</taxon>
        <taxon>Papaver</taxon>
    </lineage>
</organism>
<dbReference type="Proteomes" id="UP001177140">
    <property type="component" value="Unassembled WGS sequence"/>
</dbReference>
<feature type="domain" description="F-box" evidence="1">
    <location>
        <begin position="1"/>
        <end position="46"/>
    </location>
</feature>
<dbReference type="AlphaFoldDB" id="A0AA41UUL6"/>
<dbReference type="InterPro" id="IPR050796">
    <property type="entry name" value="SCF_F-box_component"/>
</dbReference>
<dbReference type="InterPro" id="IPR006527">
    <property type="entry name" value="F-box-assoc_dom_typ1"/>
</dbReference>
<dbReference type="SUPFAM" id="SSF81383">
    <property type="entry name" value="F-box domain"/>
    <property type="match status" value="1"/>
</dbReference>
<dbReference type="InterPro" id="IPR001810">
    <property type="entry name" value="F-box_dom"/>
</dbReference>
<dbReference type="CDD" id="cd22157">
    <property type="entry name" value="F-box_AtFBW1-like"/>
    <property type="match status" value="1"/>
</dbReference>
<dbReference type="Pfam" id="PF07734">
    <property type="entry name" value="FBA_1"/>
    <property type="match status" value="1"/>
</dbReference>
<dbReference type="SUPFAM" id="SSF50965">
    <property type="entry name" value="Galactose oxidase, central domain"/>
    <property type="match status" value="1"/>
</dbReference>
<reference evidence="2" key="1">
    <citation type="submission" date="2022-03" db="EMBL/GenBank/DDBJ databases">
        <title>A functionally conserved STORR gene fusion in Papaver species that diverged 16.8 million years ago.</title>
        <authorList>
            <person name="Catania T."/>
        </authorList>
    </citation>
    <scope>NUCLEOTIDE SEQUENCE</scope>
    <source>
        <strain evidence="2">S-191538</strain>
    </source>
</reference>
<dbReference type="PANTHER" id="PTHR31672:SF13">
    <property type="entry name" value="F-BOX PROTEIN CPR30-LIKE"/>
    <property type="match status" value="1"/>
</dbReference>
<gene>
    <name evidence="2" type="ORF">MKW94_000830</name>
</gene>
<dbReference type="Gene3D" id="1.20.1280.50">
    <property type="match status" value="1"/>
</dbReference>
<protein>
    <recommendedName>
        <fullName evidence="1">F-box domain-containing protein</fullName>
    </recommendedName>
</protein>
<evidence type="ECO:0000259" key="1">
    <source>
        <dbReference type="PROSITE" id="PS50181"/>
    </source>
</evidence>
<comment type="caution">
    <text evidence="2">The sequence shown here is derived from an EMBL/GenBank/DDBJ whole genome shotgun (WGS) entry which is preliminary data.</text>
</comment>
<dbReference type="PANTHER" id="PTHR31672">
    <property type="entry name" value="BNACNNG10540D PROTEIN"/>
    <property type="match status" value="1"/>
</dbReference>
<dbReference type="PROSITE" id="PS50181">
    <property type="entry name" value="FBOX"/>
    <property type="match status" value="1"/>
</dbReference>
<accession>A0AA41UUL6</accession>
<dbReference type="EMBL" id="JAJJMA010018911">
    <property type="protein sequence ID" value="MCL7023150.1"/>
    <property type="molecule type" value="Genomic_DNA"/>
</dbReference>
<dbReference type="NCBIfam" id="TIGR01640">
    <property type="entry name" value="F_box_assoc_1"/>
    <property type="match status" value="1"/>
</dbReference>
<keyword evidence="3" id="KW-1185">Reference proteome</keyword>
<evidence type="ECO:0000313" key="3">
    <source>
        <dbReference type="Proteomes" id="UP001177140"/>
    </source>
</evidence>